<keyword evidence="7" id="KW-0472">Membrane</keyword>
<evidence type="ECO:0000259" key="8">
    <source>
        <dbReference type="PROSITE" id="PS51005"/>
    </source>
</evidence>
<evidence type="ECO:0000256" key="6">
    <source>
        <dbReference type="SAM" id="MobiDB-lite"/>
    </source>
</evidence>
<dbReference type="GO" id="GO:0005634">
    <property type="term" value="C:nucleus"/>
    <property type="evidence" value="ECO:0007669"/>
    <property type="project" value="UniProtKB-SubCell"/>
</dbReference>
<feature type="transmembrane region" description="Helical" evidence="7">
    <location>
        <begin position="630"/>
        <end position="650"/>
    </location>
</feature>
<reference evidence="9 10" key="1">
    <citation type="submission" date="2020-12" db="EMBL/GenBank/DDBJ databases">
        <title>Concerted genomic and epigenomic changes stabilize Arabidopsis allopolyploids.</title>
        <authorList>
            <person name="Chen Z."/>
        </authorList>
    </citation>
    <scope>NUCLEOTIDE SEQUENCE [LARGE SCALE GENOMIC DNA]</scope>
    <source>
        <strain evidence="9">Allo738</strain>
        <tissue evidence="9">Leaf</tissue>
    </source>
</reference>
<dbReference type="EMBL" id="JAEFBK010000006">
    <property type="protein sequence ID" value="KAG7593743.1"/>
    <property type="molecule type" value="Genomic_DNA"/>
</dbReference>
<evidence type="ECO:0000256" key="3">
    <source>
        <dbReference type="ARBA" id="ARBA00023125"/>
    </source>
</evidence>
<dbReference type="AlphaFoldDB" id="A0A8T2C7D9"/>
<dbReference type="PROSITE" id="PS51005">
    <property type="entry name" value="NAC"/>
    <property type="match status" value="1"/>
</dbReference>
<evidence type="ECO:0000256" key="4">
    <source>
        <dbReference type="ARBA" id="ARBA00023163"/>
    </source>
</evidence>
<evidence type="ECO:0000313" key="10">
    <source>
        <dbReference type="Proteomes" id="UP000694240"/>
    </source>
</evidence>
<feature type="domain" description="NAC" evidence="8">
    <location>
        <begin position="48"/>
        <end position="198"/>
    </location>
</feature>
<evidence type="ECO:0000256" key="1">
    <source>
        <dbReference type="ARBA" id="ARBA00004123"/>
    </source>
</evidence>
<feature type="compositionally biased region" description="Basic and acidic residues" evidence="6">
    <location>
        <begin position="594"/>
        <end position="614"/>
    </location>
</feature>
<feature type="region of interest" description="Disordered" evidence="6">
    <location>
        <begin position="592"/>
        <end position="617"/>
    </location>
</feature>
<dbReference type="Pfam" id="PF02365">
    <property type="entry name" value="NAM"/>
    <property type="match status" value="1"/>
</dbReference>
<keyword evidence="4" id="KW-0804">Transcription</keyword>
<keyword evidence="10" id="KW-1185">Reference proteome</keyword>
<evidence type="ECO:0000256" key="2">
    <source>
        <dbReference type="ARBA" id="ARBA00023015"/>
    </source>
</evidence>
<dbReference type="Proteomes" id="UP000694240">
    <property type="component" value="Chromosome 6"/>
</dbReference>
<keyword evidence="7" id="KW-1133">Transmembrane helix</keyword>
<dbReference type="PANTHER" id="PTHR31744:SF216">
    <property type="entry name" value="NAC TRANSCRIPTION FACTOR"/>
    <property type="match status" value="1"/>
</dbReference>
<keyword evidence="3" id="KW-0238">DNA-binding</keyword>
<keyword evidence="2" id="KW-0805">Transcription regulation</keyword>
<comment type="subcellular location">
    <subcellularLocation>
        <location evidence="1">Nucleus</location>
    </subcellularLocation>
</comment>
<accession>A0A8T2C7D9</accession>
<organism evidence="9 10">
    <name type="scientific">Arabidopsis thaliana x Arabidopsis arenosa</name>
    <dbReference type="NCBI Taxonomy" id="1240361"/>
    <lineage>
        <taxon>Eukaryota</taxon>
        <taxon>Viridiplantae</taxon>
        <taxon>Streptophyta</taxon>
        <taxon>Embryophyta</taxon>
        <taxon>Tracheophyta</taxon>
        <taxon>Spermatophyta</taxon>
        <taxon>Magnoliopsida</taxon>
        <taxon>eudicotyledons</taxon>
        <taxon>Gunneridae</taxon>
        <taxon>Pentapetalae</taxon>
        <taxon>rosids</taxon>
        <taxon>malvids</taxon>
        <taxon>Brassicales</taxon>
        <taxon>Brassicaceae</taxon>
        <taxon>Camelineae</taxon>
        <taxon>Arabidopsis</taxon>
    </lineage>
</organism>
<dbReference type="FunFam" id="2.170.150.80:FF:000002">
    <property type="entry name" value="Nac domain-containing protein 86"/>
    <property type="match status" value="1"/>
</dbReference>
<name>A0A8T2C7D9_9BRAS</name>
<keyword evidence="7" id="KW-0812">Transmembrane</keyword>
<dbReference type="InterPro" id="IPR003441">
    <property type="entry name" value="NAC-dom"/>
</dbReference>
<dbReference type="PANTHER" id="PTHR31744">
    <property type="entry name" value="PROTEIN CUP-SHAPED COTYLEDON 2-RELATED"/>
    <property type="match status" value="1"/>
</dbReference>
<evidence type="ECO:0000256" key="7">
    <source>
        <dbReference type="SAM" id="Phobius"/>
    </source>
</evidence>
<evidence type="ECO:0000313" key="9">
    <source>
        <dbReference type="EMBL" id="KAG7593743.1"/>
    </source>
</evidence>
<proteinExistence type="predicted"/>
<comment type="caution">
    <text evidence="9">The sequence shown here is derived from an EMBL/GenBank/DDBJ whole genome shotgun (WGS) entry which is preliminary data.</text>
</comment>
<dbReference type="GO" id="GO:0003677">
    <property type="term" value="F:DNA binding"/>
    <property type="evidence" value="ECO:0007669"/>
    <property type="project" value="UniProtKB-KW"/>
</dbReference>
<dbReference type="GO" id="GO:0006355">
    <property type="term" value="P:regulation of DNA-templated transcription"/>
    <property type="evidence" value="ECO:0007669"/>
    <property type="project" value="InterPro"/>
</dbReference>
<sequence>MAQLADHSNQVVKLKLSSKLSSGFMNQTKNKTLPEMTTEQALLSMEALPLGFRFRPTDEELINHYLRLKINGRDLEVRVIPEIDVCKWEPWDLPGLSVIKTDDQEWFFFCPRDRKYPSGHRSNRATDIGYWKATGKDRTIKSKKLIIGMKKTLVFYRGRAPRGERTNWIMHEYRATDKELDGTGPGQNPYVLCRLFHKPSDSCDPANCEDIENVNSTPTTVRCSPDDTSSEMVQETAASAVHALDRLDDTERCLSDKGNNDVKPDISVINNTSVNHAETSRAKDRVLGKTLVEENLLLRDIPTLYGPILSEKSYYPGQSSIGFATSHIDSMYSSDFGNCDYGLHFQDGASEQDASLTDVLDEVFHNHNESSSERKDFALPNMMHWPGNTRLLSTEYPFLKDSVAFVDGRADVSGPQHFVPDILASRWVNEHNLDSKEVVEIQSSSGSSRTVTPLHNNVFGQYASSSYATIDPFNYNVNQPEQSSFEQNHVDRNISPSNISGFNARSRENQTNLDSVVDQGTAPRRIRLQIDQPLTPVINKKERDADNYEEEEEVQSAMSKVVEEESANISTQGTAQRRIRLQTRLQKPLITINNRERDSNVREDEAGHNKEKGDVSSSSWQKQKIMKKSLVQYSSMVIIVAVIVVLVGVWKESRDAKCSFLFHQLDSFKGMFT</sequence>
<protein>
    <submittedName>
        <fullName evidence="9">NAC domain</fullName>
    </submittedName>
</protein>
<evidence type="ECO:0000256" key="5">
    <source>
        <dbReference type="ARBA" id="ARBA00023242"/>
    </source>
</evidence>
<keyword evidence="5" id="KW-0539">Nucleus</keyword>
<gene>
    <name evidence="9" type="ORF">ISN45_Aa01g025270</name>
</gene>